<dbReference type="InParanoid" id="A3M071"/>
<proteinExistence type="predicted"/>
<dbReference type="KEGG" id="pic:PICST_85558"/>
<evidence type="ECO:0000313" key="7">
    <source>
        <dbReference type="Proteomes" id="UP000002258"/>
    </source>
</evidence>
<name>A3M071_PICST</name>
<dbReference type="InterPro" id="IPR011011">
    <property type="entry name" value="Znf_FYVE_PHD"/>
</dbReference>
<dbReference type="OMA" id="GAMVYNH"/>
<dbReference type="Gene3D" id="3.30.40.10">
    <property type="entry name" value="Zinc/RING finger domain, C3HC4 (zinc finger)"/>
    <property type="match status" value="1"/>
</dbReference>
<dbReference type="GO" id="GO:0005737">
    <property type="term" value="C:cytoplasm"/>
    <property type="evidence" value="ECO:0007669"/>
    <property type="project" value="TreeGrafter"/>
</dbReference>
<dbReference type="OrthoDB" id="5795902at2759"/>
<reference evidence="6 7" key="1">
    <citation type="journal article" date="2007" name="Nat. Biotechnol.">
        <title>Genome sequence of the lignocellulose-bioconverting and xylose-fermenting yeast Pichia stipitis.</title>
        <authorList>
            <person name="Jeffries T.W."/>
            <person name="Grigoriev I.V."/>
            <person name="Grimwood J."/>
            <person name="Laplaza J.M."/>
            <person name="Aerts A."/>
            <person name="Salamov A."/>
            <person name="Schmutz J."/>
            <person name="Lindquist E."/>
            <person name="Dehal P."/>
            <person name="Shapiro H."/>
            <person name="Jin Y.S."/>
            <person name="Passoth V."/>
            <person name="Richardson P.M."/>
        </authorList>
    </citation>
    <scope>NUCLEOTIDE SEQUENCE [LARGE SCALE GENOMIC DNA]</scope>
    <source>
        <strain evidence="7">ATCC 58785 / CBS 6054 / NBRC 10063 / NRRL Y-11545</strain>
    </source>
</reference>
<keyword evidence="3" id="KW-0862">Zinc</keyword>
<organism evidence="6 7">
    <name type="scientific">Scheffersomyces stipitis (strain ATCC 58785 / CBS 6054 / NBRC 10063 / NRRL Y-11545)</name>
    <name type="common">Yeast</name>
    <name type="synonym">Pichia stipitis</name>
    <dbReference type="NCBI Taxonomy" id="322104"/>
    <lineage>
        <taxon>Eukaryota</taxon>
        <taxon>Fungi</taxon>
        <taxon>Dikarya</taxon>
        <taxon>Ascomycota</taxon>
        <taxon>Saccharomycotina</taxon>
        <taxon>Pichiomycetes</taxon>
        <taxon>Debaryomycetaceae</taxon>
        <taxon>Scheffersomyces</taxon>
    </lineage>
</organism>
<keyword evidence="2" id="KW-0863">Zinc-finger</keyword>
<evidence type="ECO:0000256" key="3">
    <source>
        <dbReference type="ARBA" id="ARBA00022833"/>
    </source>
</evidence>
<dbReference type="STRING" id="322104.A3M071"/>
<protein>
    <recommendedName>
        <fullName evidence="5">UBR-type domain-containing protein</fullName>
    </recommendedName>
</protein>
<dbReference type="Proteomes" id="UP000002258">
    <property type="component" value="Chromosome 8"/>
</dbReference>
<evidence type="ECO:0000259" key="5">
    <source>
        <dbReference type="PROSITE" id="PS51157"/>
    </source>
</evidence>
<evidence type="ECO:0000256" key="1">
    <source>
        <dbReference type="ARBA" id="ARBA00022723"/>
    </source>
</evidence>
<dbReference type="GO" id="GO:0061630">
    <property type="term" value="F:ubiquitin protein ligase activity"/>
    <property type="evidence" value="ECO:0007669"/>
    <property type="project" value="InterPro"/>
</dbReference>
<dbReference type="HOGENOM" id="CLU_025221_1_0_1"/>
<dbReference type="InterPro" id="IPR013083">
    <property type="entry name" value="Znf_RING/FYVE/PHD"/>
</dbReference>
<keyword evidence="1" id="KW-0479">Metal-binding</keyword>
<feature type="zinc finger region" description="UBR-type" evidence="4">
    <location>
        <begin position="31"/>
        <end position="106"/>
    </location>
</feature>
<dbReference type="GeneID" id="4840950"/>
<evidence type="ECO:0000256" key="4">
    <source>
        <dbReference type="PROSITE-ProRule" id="PRU00508"/>
    </source>
</evidence>
<dbReference type="Pfam" id="PF02207">
    <property type="entry name" value="zf-UBR"/>
    <property type="match status" value="1"/>
</dbReference>
<dbReference type="RefSeq" id="XP_001386495.2">
    <property type="nucleotide sequence ID" value="XM_001386458.1"/>
</dbReference>
<evidence type="ECO:0000313" key="6">
    <source>
        <dbReference type="EMBL" id="ABN68466.2"/>
    </source>
</evidence>
<dbReference type="InterPro" id="IPR040204">
    <property type="entry name" value="UBR7"/>
</dbReference>
<dbReference type="InterPro" id="IPR003126">
    <property type="entry name" value="Znf_UBR"/>
</dbReference>
<gene>
    <name evidence="6" type="ORF">PICST_85558</name>
</gene>
<accession>A3M071</accession>
<dbReference type="PROSITE" id="PS51157">
    <property type="entry name" value="ZF_UBR"/>
    <property type="match status" value="1"/>
</dbReference>
<dbReference type="InterPro" id="IPR047506">
    <property type="entry name" value="UBR7-like_UBR-box"/>
</dbReference>
<dbReference type="SMART" id="SM00396">
    <property type="entry name" value="ZnF_UBR1"/>
    <property type="match status" value="1"/>
</dbReference>
<dbReference type="CDD" id="cd19677">
    <property type="entry name" value="UBR-box_UBR7"/>
    <property type="match status" value="1"/>
</dbReference>
<dbReference type="SUPFAM" id="SSF57903">
    <property type="entry name" value="FYVE/PHD zinc finger"/>
    <property type="match status" value="1"/>
</dbReference>
<dbReference type="PANTHER" id="PTHR13513">
    <property type="entry name" value="E3 UBIQUITIN-PROTEIN LIGASE UBR7"/>
    <property type="match status" value="1"/>
</dbReference>
<dbReference type="EMBL" id="CP000502">
    <property type="protein sequence ID" value="ABN68466.2"/>
    <property type="molecule type" value="Genomic_DNA"/>
</dbReference>
<keyword evidence="7" id="KW-1185">Reference proteome</keyword>
<dbReference type="PANTHER" id="PTHR13513:SF9">
    <property type="entry name" value="E3 UBIQUITIN-PROTEIN LIGASE UBR7-RELATED"/>
    <property type="match status" value="1"/>
</dbReference>
<dbReference type="GO" id="GO:0008270">
    <property type="term" value="F:zinc ion binding"/>
    <property type="evidence" value="ECO:0007669"/>
    <property type="project" value="UniProtKB-KW"/>
</dbReference>
<dbReference type="AlphaFoldDB" id="A3M071"/>
<feature type="domain" description="UBR-type" evidence="5">
    <location>
        <begin position="31"/>
        <end position="106"/>
    </location>
</feature>
<dbReference type="eggNOG" id="KOG2752">
    <property type="taxonomic scope" value="Eukaryota"/>
</dbReference>
<sequence>MAEDSVTAVDYLESQLRLEREARELMPFEPDECTFEKGELRQPVFACLTCSKENNDTPIGVCYSCSIQCHSTHELVELFTKRNFTCDCGTTKMAKTSNGACQLRRKGNDVVGVSSFRSSSRRFSSTSASSVHLDLPAEDIPSSSNIYNQNYMGTFCSCKKPYNPLEETGNMIQCYFGFVCGEDWYHEECILGYDRGTFKTKKQMTGGNILHKLAEPGEEASVDQSFNTTANEMKVPHFPDLEDFEVFICWKCVEQFKLVFELIEDDKEIVFSRLPHFNGISSESEWEQLYSEFISSKTEETTSKRIKLETKESGTTPYSLFLTPNFREKLISLTKILDKDSSLLKFLLNHEYLYLDDPVFEPPEEALSNDGASSATGSLLDLGSAALSSLPREKAIEGLQAYDKIRSKLREFFKPFAEKGEVVAEDKVREFFAALKDQK</sequence>
<evidence type="ECO:0000256" key="2">
    <source>
        <dbReference type="ARBA" id="ARBA00022771"/>
    </source>
</evidence>